<evidence type="ECO:0000256" key="1">
    <source>
        <dbReference type="SAM" id="Coils"/>
    </source>
</evidence>
<keyword evidence="3" id="KW-1185">Reference proteome</keyword>
<dbReference type="Proteomes" id="UP000799324">
    <property type="component" value="Unassembled WGS sequence"/>
</dbReference>
<organism evidence="2 3">
    <name type="scientific">Lophiostoma macrostomum CBS 122681</name>
    <dbReference type="NCBI Taxonomy" id="1314788"/>
    <lineage>
        <taxon>Eukaryota</taxon>
        <taxon>Fungi</taxon>
        <taxon>Dikarya</taxon>
        <taxon>Ascomycota</taxon>
        <taxon>Pezizomycotina</taxon>
        <taxon>Dothideomycetes</taxon>
        <taxon>Pleosporomycetidae</taxon>
        <taxon>Pleosporales</taxon>
        <taxon>Lophiostomataceae</taxon>
        <taxon>Lophiostoma</taxon>
    </lineage>
</organism>
<name>A0A6A6T1Q3_9PLEO</name>
<accession>A0A6A6T1Q3</accession>
<evidence type="ECO:0000313" key="3">
    <source>
        <dbReference type="Proteomes" id="UP000799324"/>
    </source>
</evidence>
<gene>
    <name evidence="2" type="ORF">K491DRAFT_759285</name>
</gene>
<dbReference type="OrthoDB" id="5430054at2759"/>
<dbReference type="EMBL" id="MU004371">
    <property type="protein sequence ID" value="KAF2654019.1"/>
    <property type="molecule type" value="Genomic_DNA"/>
</dbReference>
<reference evidence="2" key="1">
    <citation type="journal article" date="2020" name="Stud. Mycol.">
        <title>101 Dothideomycetes genomes: a test case for predicting lifestyles and emergence of pathogens.</title>
        <authorList>
            <person name="Haridas S."/>
            <person name="Albert R."/>
            <person name="Binder M."/>
            <person name="Bloem J."/>
            <person name="Labutti K."/>
            <person name="Salamov A."/>
            <person name="Andreopoulos B."/>
            <person name="Baker S."/>
            <person name="Barry K."/>
            <person name="Bills G."/>
            <person name="Bluhm B."/>
            <person name="Cannon C."/>
            <person name="Castanera R."/>
            <person name="Culley D."/>
            <person name="Daum C."/>
            <person name="Ezra D."/>
            <person name="Gonzalez J."/>
            <person name="Henrissat B."/>
            <person name="Kuo A."/>
            <person name="Liang C."/>
            <person name="Lipzen A."/>
            <person name="Lutzoni F."/>
            <person name="Magnuson J."/>
            <person name="Mondo S."/>
            <person name="Nolan M."/>
            <person name="Ohm R."/>
            <person name="Pangilinan J."/>
            <person name="Park H.-J."/>
            <person name="Ramirez L."/>
            <person name="Alfaro M."/>
            <person name="Sun H."/>
            <person name="Tritt A."/>
            <person name="Yoshinaga Y."/>
            <person name="Zwiers L.-H."/>
            <person name="Turgeon B."/>
            <person name="Goodwin S."/>
            <person name="Spatafora J."/>
            <person name="Crous P."/>
            <person name="Grigoriev I."/>
        </authorList>
    </citation>
    <scope>NUCLEOTIDE SEQUENCE</scope>
    <source>
        <strain evidence="2">CBS 122681</strain>
    </source>
</reference>
<sequence>MKWATFRGKPVHKLRKAKSQREAEEYLNQINLIISKTAEHDPATVFGAIKHAEEGRELSPPDSVNLLAEEYRKLHNSYVSLKRTHDRLESDCVQKDRYIAGVDRLHAGELATERSKSERLLKEAKDGYNSDIAMLEQRMKEIEASSENRMALQKNQHDAQIASLKRSHKHREEQLKKDIQSRNRALVARDPFKPINDDEIKAEFSQLVVDVEEWARVEWEFNNSPWTEEVQRELSDAPKRLKKHILLDTIWGVLHDYIFCSPFRMLGQEGETLERHWSEAFPGGTYWTMCL</sequence>
<evidence type="ECO:0000313" key="2">
    <source>
        <dbReference type="EMBL" id="KAF2654019.1"/>
    </source>
</evidence>
<keyword evidence="1" id="KW-0175">Coiled coil</keyword>
<feature type="coiled-coil region" evidence="1">
    <location>
        <begin position="125"/>
        <end position="155"/>
    </location>
</feature>
<protein>
    <submittedName>
        <fullName evidence="2">Uncharacterized protein</fullName>
    </submittedName>
</protein>
<dbReference type="AlphaFoldDB" id="A0A6A6T1Q3"/>
<proteinExistence type="predicted"/>